<proteinExistence type="predicted"/>
<dbReference type="AlphaFoldDB" id="A0AAN6Z169"/>
<comment type="caution">
    <text evidence="1">The sequence shown here is derived from an EMBL/GenBank/DDBJ whole genome shotgun (WGS) entry which is preliminary data.</text>
</comment>
<name>A0AAN6Z169_9PEZI</name>
<reference evidence="1" key="2">
    <citation type="submission" date="2023-05" db="EMBL/GenBank/DDBJ databases">
        <authorList>
            <consortium name="Lawrence Berkeley National Laboratory"/>
            <person name="Steindorff A."/>
            <person name="Hensen N."/>
            <person name="Bonometti L."/>
            <person name="Westerberg I."/>
            <person name="Brannstrom I.O."/>
            <person name="Guillou S."/>
            <person name="Cros-Aarteil S."/>
            <person name="Calhoun S."/>
            <person name="Haridas S."/>
            <person name="Kuo A."/>
            <person name="Mondo S."/>
            <person name="Pangilinan J."/>
            <person name="Riley R."/>
            <person name="Labutti K."/>
            <person name="Andreopoulos B."/>
            <person name="Lipzen A."/>
            <person name="Chen C."/>
            <person name="Yanf M."/>
            <person name="Daum C."/>
            <person name="Ng V."/>
            <person name="Clum A."/>
            <person name="Ohm R."/>
            <person name="Martin F."/>
            <person name="Silar P."/>
            <person name="Natvig D."/>
            <person name="Lalanne C."/>
            <person name="Gautier V."/>
            <person name="Ament-Velasquez S.L."/>
            <person name="Kruys A."/>
            <person name="Hutchinson M.I."/>
            <person name="Powell A.J."/>
            <person name="Barry K."/>
            <person name="Miller A.N."/>
            <person name="Grigoriev I.V."/>
            <person name="Debuchy R."/>
            <person name="Gladieux P."/>
            <person name="Thoren M.H."/>
            <person name="Johannesson H."/>
        </authorList>
    </citation>
    <scope>NUCLEOTIDE SEQUENCE</scope>
    <source>
        <strain evidence="1">CBS 731.68</strain>
    </source>
</reference>
<evidence type="ECO:0000313" key="1">
    <source>
        <dbReference type="EMBL" id="KAK4121596.1"/>
    </source>
</evidence>
<accession>A0AAN6Z169</accession>
<sequence length="212" mass="23380">MSKEAFILAEKPMEFALDPSEVSTTAIGRLVTRYQATDVLPPPEDFIVVSDQAKAAAGGDSSEGIPATVSVVANVWDKESLLEVIVAAEAYRFKDWDAKFTVHDPEPVVDEFRVAGFARVVVPVRRDFEGSIDHFMQFGETWNGGPLPSITSGQYLPIAEIVERTGNPEGERPQGESWDVVVPTTLVKSRPDDRLLTWHKDEKGNWVPDANV</sequence>
<keyword evidence="2" id="KW-1185">Reference proteome</keyword>
<evidence type="ECO:0000313" key="2">
    <source>
        <dbReference type="Proteomes" id="UP001302602"/>
    </source>
</evidence>
<reference evidence="1" key="1">
    <citation type="journal article" date="2023" name="Mol. Phylogenet. Evol.">
        <title>Genome-scale phylogeny and comparative genomics of the fungal order Sordariales.</title>
        <authorList>
            <person name="Hensen N."/>
            <person name="Bonometti L."/>
            <person name="Westerberg I."/>
            <person name="Brannstrom I.O."/>
            <person name="Guillou S."/>
            <person name="Cros-Aarteil S."/>
            <person name="Calhoun S."/>
            <person name="Haridas S."/>
            <person name="Kuo A."/>
            <person name="Mondo S."/>
            <person name="Pangilinan J."/>
            <person name="Riley R."/>
            <person name="LaButti K."/>
            <person name="Andreopoulos B."/>
            <person name="Lipzen A."/>
            <person name="Chen C."/>
            <person name="Yan M."/>
            <person name="Daum C."/>
            <person name="Ng V."/>
            <person name="Clum A."/>
            <person name="Steindorff A."/>
            <person name="Ohm R.A."/>
            <person name="Martin F."/>
            <person name="Silar P."/>
            <person name="Natvig D.O."/>
            <person name="Lalanne C."/>
            <person name="Gautier V."/>
            <person name="Ament-Velasquez S.L."/>
            <person name="Kruys A."/>
            <person name="Hutchinson M.I."/>
            <person name="Powell A.J."/>
            <person name="Barry K."/>
            <person name="Miller A.N."/>
            <person name="Grigoriev I.V."/>
            <person name="Debuchy R."/>
            <person name="Gladieux P."/>
            <person name="Hiltunen Thoren M."/>
            <person name="Johannesson H."/>
        </authorList>
    </citation>
    <scope>NUCLEOTIDE SEQUENCE</scope>
    <source>
        <strain evidence="1">CBS 731.68</strain>
    </source>
</reference>
<dbReference type="RefSeq" id="XP_062645367.1">
    <property type="nucleotide sequence ID" value="XM_062797146.1"/>
</dbReference>
<dbReference type="EMBL" id="MU853233">
    <property type="protein sequence ID" value="KAK4121596.1"/>
    <property type="molecule type" value="Genomic_DNA"/>
</dbReference>
<protein>
    <submittedName>
        <fullName evidence="1">Uncharacterized protein</fullName>
    </submittedName>
</protein>
<gene>
    <name evidence="1" type="ORF">N657DRAFT_692120</name>
</gene>
<dbReference type="GeneID" id="87833913"/>
<organism evidence="1 2">
    <name type="scientific">Parathielavia appendiculata</name>
    <dbReference type="NCBI Taxonomy" id="2587402"/>
    <lineage>
        <taxon>Eukaryota</taxon>
        <taxon>Fungi</taxon>
        <taxon>Dikarya</taxon>
        <taxon>Ascomycota</taxon>
        <taxon>Pezizomycotina</taxon>
        <taxon>Sordariomycetes</taxon>
        <taxon>Sordariomycetidae</taxon>
        <taxon>Sordariales</taxon>
        <taxon>Chaetomiaceae</taxon>
        <taxon>Parathielavia</taxon>
    </lineage>
</organism>
<dbReference type="Proteomes" id="UP001302602">
    <property type="component" value="Unassembled WGS sequence"/>
</dbReference>